<dbReference type="PANTHER" id="PTHR47611">
    <property type="entry name" value="HAT DIMERISATION DOMAIN, C-TERMINAL"/>
    <property type="match status" value="1"/>
</dbReference>
<dbReference type="InterPro" id="IPR012337">
    <property type="entry name" value="RNaseH-like_sf"/>
</dbReference>
<dbReference type="SUPFAM" id="SSF53098">
    <property type="entry name" value="Ribonuclease H-like"/>
    <property type="match status" value="1"/>
</dbReference>
<evidence type="ECO:0000313" key="4">
    <source>
        <dbReference type="Proteomes" id="UP000235392"/>
    </source>
</evidence>
<evidence type="ECO:0000313" key="3">
    <source>
        <dbReference type="EMBL" id="PLW20865.1"/>
    </source>
</evidence>
<feature type="region of interest" description="Disordered" evidence="1">
    <location>
        <begin position="134"/>
        <end position="160"/>
    </location>
</feature>
<reference evidence="3 4" key="1">
    <citation type="submission" date="2017-11" db="EMBL/GenBank/DDBJ databases">
        <title>De novo assembly and phasing of dikaryotic genomes from two isolates of Puccinia coronata f. sp. avenae, the causal agent of oat crown rust.</title>
        <authorList>
            <person name="Miller M.E."/>
            <person name="Zhang Y."/>
            <person name="Omidvar V."/>
            <person name="Sperschneider J."/>
            <person name="Schwessinger B."/>
            <person name="Raley C."/>
            <person name="Palmer J.M."/>
            <person name="Garnica D."/>
            <person name="Upadhyaya N."/>
            <person name="Rathjen J."/>
            <person name="Taylor J.M."/>
            <person name="Park R.F."/>
            <person name="Dodds P.N."/>
            <person name="Hirsch C.D."/>
            <person name="Kianian S.F."/>
            <person name="Figueroa M."/>
        </authorList>
    </citation>
    <scope>NUCLEOTIDE SEQUENCE [LARGE SCALE GENOMIC DNA]</scope>
    <source>
        <strain evidence="3">12SD80</strain>
    </source>
</reference>
<accession>A0A2N5T5X1</accession>
<feature type="compositionally biased region" description="Polar residues" evidence="1">
    <location>
        <begin position="48"/>
        <end position="62"/>
    </location>
</feature>
<sequence>MAHFSPSALQPAQLQLVTLQISIGDATSVSLSPYHNVPAPIAPLYQGNNSTSCQQHSNSPLATETPAKAVAPKKSRSKKRKVHVVETDDTDANGSPAPIEIDMVQDSDQENSKFKCQKNKKKKKEQIFDNIEDYFEKPTRAENDSQPTPPSESENKDEQSHCALAKVDYFPDTVEVSSDDEISIYLGGKYKLPTSQANFPLKWWKEHSAEFPTLSLLARDYLACTATSASVERCFSAAADICGQDRGGLAARTIKRCVSSHEWLVQGVKPNGPFEQAQAIVTKANDKEEYEKTRLIPEKLMSVPIVIN</sequence>
<feature type="compositionally biased region" description="Basic residues" evidence="1">
    <location>
        <begin position="71"/>
        <end position="82"/>
    </location>
</feature>
<dbReference type="Pfam" id="PF05699">
    <property type="entry name" value="Dimer_Tnp_hAT"/>
    <property type="match status" value="1"/>
</dbReference>
<proteinExistence type="predicted"/>
<feature type="region of interest" description="Disordered" evidence="1">
    <location>
        <begin position="48"/>
        <end position="98"/>
    </location>
</feature>
<organism evidence="3 4">
    <name type="scientific">Puccinia coronata f. sp. avenae</name>
    <dbReference type="NCBI Taxonomy" id="200324"/>
    <lineage>
        <taxon>Eukaryota</taxon>
        <taxon>Fungi</taxon>
        <taxon>Dikarya</taxon>
        <taxon>Basidiomycota</taxon>
        <taxon>Pucciniomycotina</taxon>
        <taxon>Pucciniomycetes</taxon>
        <taxon>Pucciniales</taxon>
        <taxon>Pucciniaceae</taxon>
        <taxon>Puccinia</taxon>
    </lineage>
</organism>
<feature type="compositionally biased region" description="Basic and acidic residues" evidence="1">
    <location>
        <begin position="134"/>
        <end position="143"/>
    </location>
</feature>
<dbReference type="GO" id="GO:0046983">
    <property type="term" value="F:protein dimerization activity"/>
    <property type="evidence" value="ECO:0007669"/>
    <property type="project" value="InterPro"/>
</dbReference>
<dbReference type="AlphaFoldDB" id="A0A2N5T5X1"/>
<feature type="domain" description="HAT C-terminal dimerisation" evidence="2">
    <location>
        <begin position="200"/>
        <end position="264"/>
    </location>
</feature>
<comment type="caution">
    <text evidence="3">The sequence shown here is derived from an EMBL/GenBank/DDBJ whole genome shotgun (WGS) entry which is preliminary data.</text>
</comment>
<evidence type="ECO:0000256" key="1">
    <source>
        <dbReference type="SAM" id="MobiDB-lite"/>
    </source>
</evidence>
<dbReference type="EMBL" id="PGCI01000692">
    <property type="protein sequence ID" value="PLW20865.1"/>
    <property type="molecule type" value="Genomic_DNA"/>
</dbReference>
<name>A0A2N5T5X1_9BASI</name>
<protein>
    <recommendedName>
        <fullName evidence="2">HAT C-terminal dimerisation domain-containing protein</fullName>
    </recommendedName>
</protein>
<gene>
    <name evidence="3" type="ORF">PCASD_15827</name>
</gene>
<dbReference type="PANTHER" id="PTHR47611:SF1">
    <property type="entry name" value="CCHC-TYPE DOMAIN-CONTAINING PROTEIN"/>
    <property type="match status" value="1"/>
</dbReference>
<evidence type="ECO:0000259" key="2">
    <source>
        <dbReference type="Pfam" id="PF05699"/>
    </source>
</evidence>
<dbReference type="Proteomes" id="UP000235392">
    <property type="component" value="Unassembled WGS sequence"/>
</dbReference>
<dbReference type="InterPro" id="IPR008906">
    <property type="entry name" value="HATC_C_dom"/>
</dbReference>